<evidence type="ECO:0000313" key="2">
    <source>
        <dbReference type="EMBL" id="OHT15238.1"/>
    </source>
</evidence>
<sequence>MEDEENKFDLFSRIKGITQLMKSRAELEKEITQINNAIYGKKTTSTPKKSSTKLSSRYSEPKRLKSRKKSPNRFNYRIDPTQIFEKQVHYTPNPKYQYKNKKLISNPRKKSPQKTFDQSKKAGKKSISIQASPKKIDFEDLSESYKSDSSVFSDSQSEQNSISTRISVRSEKQAEKIDHFLFFKQFQLKSRYYDIWYHRWLRKNVNNFKSDMNEYNTLSKAKNKVKKPEEKIENEIKRRKKRPEKVEKKLVGKIIESSDYSNFSLFNEKNRSNNAEKDFVYHDTTDQVNFQFIQSQSSLESIDSSILSNPPIYDSENVSDGPPMFIKNRLPYYQVTEPEENSGNSDPPLFFDDSSENSRFIQAIQVNNEANNIVSFERKSHPQTVILECDEASKQIIEACFDNENHIEKDHINSFTNQTNINSFDSIENDIVEMMGNKQNNQNNVYHSQIEEEDQNNIKIENEIIDDSKTIMKNKNDSIEKIKSPVNNQKHQETINGKNDLENIQNIEEDKIISLANRETLNENNFSSSEKNTESDLLIQLPSSFDEDISNDTEMQKILEQYIQDHAMELMEKLSSAKSPNYVDSDISCSDKSQKNEKLSNHKKQQKSKDKETKEDKESKEGKETKENKQIKEDKETKEDKEIKENQKIHEINDNIKCTSEEVNERISGHEKPLITSDNNPEQVFLNCQETDDGNAKVDIDTKELNDLQNERESNIEKMETLTESRFSSSYNYSYETSNVVQNELYNINVNKIESLSESESLLSSSRKECNISDEIADESQSDFEINYRINNIRNDVQAFLEEGSEEEDLNLLIDFQIKRKIDSLITLPQEYEKENHQAKIYKKVHTEEEEATDFIGNSQSNSYELNYGIKYSEEKVEEEYDNEDFRISMLDSDVKLFPKGHRIIHSSDRPIFTSKKEAEQYEKQNSIKLLSRKQTKTIFGNLAESDSECYSDTEFNFPFLDSDDDSSDKPIHVYEFTSQNQNREVLSSSDDDTVYIHIFDPENVT</sequence>
<organism evidence="2 3">
    <name type="scientific">Tritrichomonas foetus</name>
    <dbReference type="NCBI Taxonomy" id="1144522"/>
    <lineage>
        <taxon>Eukaryota</taxon>
        <taxon>Metamonada</taxon>
        <taxon>Parabasalia</taxon>
        <taxon>Tritrichomonadida</taxon>
        <taxon>Tritrichomonadidae</taxon>
        <taxon>Tritrichomonas</taxon>
    </lineage>
</organism>
<feature type="region of interest" description="Disordered" evidence="1">
    <location>
        <begin position="39"/>
        <end position="78"/>
    </location>
</feature>
<feature type="compositionally biased region" description="Basic and acidic residues" evidence="1">
    <location>
        <begin position="607"/>
        <end position="647"/>
    </location>
</feature>
<feature type="region of interest" description="Disordered" evidence="1">
    <location>
        <begin position="577"/>
        <end position="647"/>
    </location>
</feature>
<comment type="caution">
    <text evidence="2">The sequence shown here is derived from an EMBL/GenBank/DDBJ whole genome shotgun (WGS) entry which is preliminary data.</text>
</comment>
<proteinExistence type="predicted"/>
<feature type="region of interest" description="Disordered" evidence="1">
    <location>
        <begin position="95"/>
        <end position="128"/>
    </location>
</feature>
<evidence type="ECO:0000256" key="1">
    <source>
        <dbReference type="SAM" id="MobiDB-lite"/>
    </source>
</evidence>
<dbReference type="VEuPathDB" id="TrichDB:TRFO_14265"/>
<dbReference type="EMBL" id="MLAK01000250">
    <property type="protein sequence ID" value="OHT15238.1"/>
    <property type="molecule type" value="Genomic_DNA"/>
</dbReference>
<protein>
    <submittedName>
        <fullName evidence="2">Uncharacterized protein</fullName>
    </submittedName>
</protein>
<gene>
    <name evidence="2" type="ORF">TRFO_14265</name>
</gene>
<dbReference type="AlphaFoldDB" id="A0A1J4KZV9"/>
<dbReference type="RefSeq" id="XP_068368374.1">
    <property type="nucleotide sequence ID" value="XM_068497716.1"/>
</dbReference>
<evidence type="ECO:0000313" key="3">
    <source>
        <dbReference type="Proteomes" id="UP000179807"/>
    </source>
</evidence>
<accession>A0A1J4KZV9</accession>
<feature type="compositionally biased region" description="Basic residues" evidence="1">
    <location>
        <begin position="98"/>
        <end position="112"/>
    </location>
</feature>
<reference evidence="2" key="1">
    <citation type="submission" date="2016-10" db="EMBL/GenBank/DDBJ databases">
        <authorList>
            <person name="Benchimol M."/>
            <person name="Almeida L.G."/>
            <person name="Vasconcelos A.T."/>
            <person name="Perreira-Neves A."/>
            <person name="Rosa I.A."/>
            <person name="Tasca T."/>
            <person name="Bogo M.R."/>
            <person name="de Souza W."/>
        </authorList>
    </citation>
    <scope>NUCLEOTIDE SEQUENCE [LARGE SCALE GENOMIC DNA]</scope>
    <source>
        <strain evidence="2">K</strain>
    </source>
</reference>
<dbReference type="GeneID" id="94832420"/>
<name>A0A1J4KZV9_9EUKA</name>
<feature type="compositionally biased region" description="Low complexity" evidence="1">
    <location>
        <begin position="41"/>
        <end position="56"/>
    </location>
</feature>
<keyword evidence="3" id="KW-1185">Reference proteome</keyword>
<dbReference type="Proteomes" id="UP000179807">
    <property type="component" value="Unassembled WGS sequence"/>
</dbReference>